<evidence type="ECO:0000313" key="2">
    <source>
        <dbReference type="EMBL" id="RTS47912.1"/>
    </source>
</evidence>
<reference evidence="2 3" key="1">
    <citation type="submission" date="2018-12" db="EMBL/GenBank/DDBJ databases">
        <title>Pseudomonas aeruginosa Diversity Panel.</title>
        <authorList>
            <person name="Snesrud E."/>
            <person name="Mcgann P."/>
        </authorList>
    </citation>
    <scope>NUCLEOTIDE SEQUENCE [LARGE SCALE GENOMIC DNA]</scope>
    <source>
        <strain evidence="2 3">MRSN6241</strain>
    </source>
</reference>
<organism evidence="2 3">
    <name type="scientific">Pseudomonas aeruginosa</name>
    <dbReference type="NCBI Taxonomy" id="287"/>
    <lineage>
        <taxon>Bacteria</taxon>
        <taxon>Pseudomonadati</taxon>
        <taxon>Pseudomonadota</taxon>
        <taxon>Gammaproteobacteria</taxon>
        <taxon>Pseudomonadales</taxon>
        <taxon>Pseudomonadaceae</taxon>
        <taxon>Pseudomonas</taxon>
    </lineage>
</organism>
<sequence length="122" mass="13539">MDSHKPTQPPERLLDDLESIHDLLYESNEPPLLTESFEPDNIPLLSDVVSPGTAPRASEPVAEAPAPTGLAPAEQERLDDELRASAELILQEVIDDFAPQIEAELRRRLQARLGRLLGQRND</sequence>
<dbReference type="EMBL" id="RXTL01000016">
    <property type="protein sequence ID" value="RTS47912.1"/>
    <property type="molecule type" value="Genomic_DNA"/>
</dbReference>
<dbReference type="RefSeq" id="WP_003149878.1">
    <property type="nucleotide sequence ID" value="NZ_LFXS01000009.1"/>
</dbReference>
<evidence type="ECO:0000313" key="3">
    <source>
        <dbReference type="Proteomes" id="UP000276985"/>
    </source>
</evidence>
<feature type="region of interest" description="Disordered" evidence="1">
    <location>
        <begin position="44"/>
        <end position="73"/>
    </location>
</feature>
<protein>
    <submittedName>
        <fullName evidence="2">DNA polymerase III subunit chi</fullName>
    </submittedName>
</protein>
<dbReference type="Proteomes" id="UP000276985">
    <property type="component" value="Unassembled WGS sequence"/>
</dbReference>
<gene>
    <name evidence="2" type="ORF">DY940_09465</name>
</gene>
<proteinExistence type="predicted"/>
<evidence type="ECO:0000256" key="1">
    <source>
        <dbReference type="SAM" id="MobiDB-lite"/>
    </source>
</evidence>
<dbReference type="AlphaFoldDB" id="A0ABD7K421"/>
<name>A0ABD7K421_PSEAI</name>
<comment type="caution">
    <text evidence="2">The sequence shown here is derived from an EMBL/GenBank/DDBJ whole genome shotgun (WGS) entry which is preliminary data.</text>
</comment>
<accession>A0ABD7K421</accession>